<evidence type="ECO:0000256" key="1">
    <source>
        <dbReference type="SAM" id="SignalP"/>
    </source>
</evidence>
<organism evidence="2 3">
    <name type="scientific">Aquabacterium commune</name>
    <dbReference type="NCBI Taxonomy" id="70586"/>
    <lineage>
        <taxon>Bacteria</taxon>
        <taxon>Pseudomonadati</taxon>
        <taxon>Pseudomonadota</taxon>
        <taxon>Betaproteobacteria</taxon>
        <taxon>Burkholderiales</taxon>
        <taxon>Aquabacterium</taxon>
    </lineage>
</organism>
<gene>
    <name evidence="2" type="ORF">EV672_11213</name>
</gene>
<keyword evidence="3" id="KW-1185">Reference proteome</keyword>
<dbReference type="InterPro" id="IPR007332">
    <property type="entry name" value="DUF411"/>
</dbReference>
<sequence>MIMRDQSVSPLRSRRKVLMAALSLACTPTIWAASETAERTPIKVWKDPNCGCCKLWVSHLEHNGFVVTVVDEGNKAARATLGMPERQASCHTAVVSGYVIEGHVPARDIRRLLKDRPHALGLAVPGMPVGSPGMDGPDFDGHRDPYQVLLIRKDGSVLVFNSYS</sequence>
<dbReference type="AlphaFoldDB" id="A0A4R6R1M3"/>
<dbReference type="EMBL" id="SNXW01000012">
    <property type="protein sequence ID" value="TDP79524.1"/>
    <property type="molecule type" value="Genomic_DNA"/>
</dbReference>
<reference evidence="2 3" key="1">
    <citation type="submission" date="2019-03" db="EMBL/GenBank/DDBJ databases">
        <title>Genomic Encyclopedia of Type Strains, Phase IV (KMG-IV): sequencing the most valuable type-strain genomes for metagenomic binning, comparative biology and taxonomic classification.</title>
        <authorList>
            <person name="Goeker M."/>
        </authorList>
    </citation>
    <scope>NUCLEOTIDE SEQUENCE [LARGE SCALE GENOMIC DNA]</scope>
    <source>
        <strain evidence="2 3">DSM 11901</strain>
    </source>
</reference>
<evidence type="ECO:0000313" key="3">
    <source>
        <dbReference type="Proteomes" id="UP000294593"/>
    </source>
</evidence>
<keyword evidence="1" id="KW-0732">Signal</keyword>
<evidence type="ECO:0008006" key="4">
    <source>
        <dbReference type="Google" id="ProtNLM"/>
    </source>
</evidence>
<feature type="chain" id="PRO_5020864732" description="Metal-binding protein" evidence="1">
    <location>
        <begin position="33"/>
        <end position="164"/>
    </location>
</feature>
<evidence type="ECO:0000313" key="2">
    <source>
        <dbReference type="EMBL" id="TDP79524.1"/>
    </source>
</evidence>
<accession>A0A4R6R1M3</accession>
<dbReference type="Pfam" id="PF04214">
    <property type="entry name" value="DUF411"/>
    <property type="match status" value="1"/>
</dbReference>
<proteinExistence type="predicted"/>
<dbReference type="Proteomes" id="UP000294593">
    <property type="component" value="Unassembled WGS sequence"/>
</dbReference>
<feature type="signal peptide" evidence="1">
    <location>
        <begin position="1"/>
        <end position="32"/>
    </location>
</feature>
<comment type="caution">
    <text evidence="2">The sequence shown here is derived from an EMBL/GenBank/DDBJ whole genome shotgun (WGS) entry which is preliminary data.</text>
</comment>
<name>A0A4R6R1M3_9BURK</name>
<protein>
    <recommendedName>
        <fullName evidence="4">Metal-binding protein</fullName>
    </recommendedName>
</protein>